<accession>A0ABT8ZUT9</accession>
<proteinExistence type="predicted"/>
<dbReference type="GO" id="GO:0016740">
    <property type="term" value="F:transferase activity"/>
    <property type="evidence" value="ECO:0007669"/>
    <property type="project" value="UniProtKB-KW"/>
</dbReference>
<gene>
    <name evidence="2" type="ORF">Q5H94_03330</name>
</gene>
<dbReference type="Proteomes" id="UP001176468">
    <property type="component" value="Unassembled WGS sequence"/>
</dbReference>
<dbReference type="Gene3D" id="3.90.550.10">
    <property type="entry name" value="Spore Coat Polysaccharide Biosynthesis Protein SpsA, Chain A"/>
    <property type="match status" value="1"/>
</dbReference>
<keyword evidence="1" id="KW-1133">Transmembrane helix</keyword>
<dbReference type="RefSeq" id="WP_304560147.1">
    <property type="nucleotide sequence ID" value="NZ_JAUQSZ010000002.1"/>
</dbReference>
<organism evidence="2 3">
    <name type="scientific">Sphingomonas immobilis</name>
    <dbReference type="NCBI Taxonomy" id="3063997"/>
    <lineage>
        <taxon>Bacteria</taxon>
        <taxon>Pseudomonadati</taxon>
        <taxon>Pseudomonadota</taxon>
        <taxon>Alphaproteobacteria</taxon>
        <taxon>Sphingomonadales</taxon>
        <taxon>Sphingomonadaceae</taxon>
        <taxon>Sphingomonas</taxon>
    </lineage>
</organism>
<dbReference type="NCBIfam" id="NF011307">
    <property type="entry name" value="PRK14716.1-5"/>
    <property type="match status" value="1"/>
</dbReference>
<dbReference type="SUPFAM" id="SSF53448">
    <property type="entry name" value="Nucleotide-diphospho-sugar transferases"/>
    <property type="match status" value="1"/>
</dbReference>
<evidence type="ECO:0000313" key="2">
    <source>
        <dbReference type="EMBL" id="MDO7841345.1"/>
    </source>
</evidence>
<feature type="transmembrane region" description="Helical" evidence="1">
    <location>
        <begin position="346"/>
        <end position="365"/>
    </location>
</feature>
<dbReference type="Pfam" id="PF13641">
    <property type="entry name" value="Glyco_tranf_2_3"/>
    <property type="match status" value="1"/>
</dbReference>
<keyword evidence="1" id="KW-0472">Membrane</keyword>
<dbReference type="EMBL" id="JAUQSZ010000002">
    <property type="protein sequence ID" value="MDO7841345.1"/>
    <property type="molecule type" value="Genomic_DNA"/>
</dbReference>
<name>A0ABT8ZUT9_9SPHN</name>
<keyword evidence="1" id="KW-0812">Transmembrane</keyword>
<evidence type="ECO:0000256" key="1">
    <source>
        <dbReference type="SAM" id="Phobius"/>
    </source>
</evidence>
<evidence type="ECO:0000313" key="3">
    <source>
        <dbReference type="Proteomes" id="UP001176468"/>
    </source>
</evidence>
<reference evidence="2" key="1">
    <citation type="submission" date="2023-07" db="EMBL/GenBank/DDBJ databases">
        <authorList>
            <person name="Kim M.K."/>
        </authorList>
    </citation>
    <scope>NUCLEOTIDE SEQUENCE</scope>
    <source>
        <strain evidence="2">CA1-15</strain>
    </source>
</reference>
<protein>
    <submittedName>
        <fullName evidence="2">Glycosyl transferase family protein</fullName>
    </submittedName>
</protein>
<sequence length="471" mass="50836">MNVGEIAITAIDAVTRETMLFAAVGFLIGGLDDLLVDAVYLAVAARRRFGSARRPATIAGYPARAVPRRIAVFVAAWDESAVIGRMLRSTLERFEHDDYRIYVGTYPNDRETIAAAAAVAEKDDRVRVVIGSDKGPTTKADCLNAIWGALARDEATHGGRAVAVVIHDAEDVVHRHELRVFDALIDTHPTVQLPVVPLIERKKDLKAALVSGHYADEFADSHGKQMVVRHAIGAGLPLAGVGCAIARDALEALSGARNGRPFDAGSLTEDYELGLLVGQGTFARVRESEDGPLIAVHAYFPDTIEAAVKQKARWMTGIALAGWDRVGWSHIADWREHWMRMRDRRAPTAVLVLAAAYVALVAWGLSEVAHILSGTPAPGLAASVSLLLTVNLGLLLWRLASRALFTGMAYGPVEAVLSLPRALAGNLIALLAARRAVWRYVAMLRGAPLRWDKTTHAFPDDRTLAEEGLAG</sequence>
<feature type="transmembrane region" description="Helical" evidence="1">
    <location>
        <begin position="377"/>
        <end position="397"/>
    </location>
</feature>
<feature type="transmembrane region" description="Helical" evidence="1">
    <location>
        <begin position="20"/>
        <end position="43"/>
    </location>
</feature>
<keyword evidence="2" id="KW-0808">Transferase</keyword>
<keyword evidence="3" id="KW-1185">Reference proteome</keyword>
<dbReference type="InterPro" id="IPR029044">
    <property type="entry name" value="Nucleotide-diphossugar_trans"/>
</dbReference>
<comment type="caution">
    <text evidence="2">The sequence shown here is derived from an EMBL/GenBank/DDBJ whole genome shotgun (WGS) entry which is preliminary data.</text>
</comment>